<keyword evidence="6 12" id="KW-0441">Lipid A biosynthesis</keyword>
<sequence>MALAPIGSRGGTRPLKYDLFNQHTIQAEVGFGGTGLHSGAQVNVVLRPAPPDHGIVFHRVDQPWAPRIPARYDRVVDTSLATVIGGGGVTVGTIEHFMAAARVVGIDNLCVEIDGPEMPVLDGSAAPFLDIFKQAGLRAQGAVKTCLRIEHSFMVQHGDAFIKVRPADALHIHYTIEFPHPLVGRQSYKWTLEAGTFARELAGARTFGFLKDVQYLQSKGLALGGSLENAVVFDEHGVLNGEGLRFGDECVRHKVLDFIGDLALCPFPVFGAFEVHKGGHALHNRLLREMFQRPGYARFVTPAPLMPSARVGGPLPSLYWEPLSLKRS</sequence>
<gene>
    <name evidence="12" type="primary">lpxC</name>
    <name evidence="13" type="ORF">FDQ92_14025</name>
</gene>
<evidence type="ECO:0000256" key="9">
    <source>
        <dbReference type="ARBA" id="ARBA00022833"/>
    </source>
</evidence>
<feature type="binding site" evidence="12">
    <location>
        <position position="257"/>
    </location>
    <ligand>
        <name>Zn(2+)</name>
        <dbReference type="ChEBI" id="CHEBI:29105"/>
    </ligand>
</feature>
<dbReference type="Gene3D" id="3.30.1700.10">
    <property type="entry name" value="lpxc deacetylase, domain 2"/>
    <property type="match status" value="1"/>
</dbReference>
<evidence type="ECO:0000256" key="12">
    <source>
        <dbReference type="HAMAP-Rule" id="MF_00388"/>
    </source>
</evidence>
<comment type="cofactor">
    <cofactor evidence="1 12">
        <name>Zn(2+)</name>
        <dbReference type="ChEBI" id="CHEBI:29105"/>
    </cofactor>
</comment>
<accession>A0A4P8L5J6</accession>
<evidence type="ECO:0000256" key="4">
    <source>
        <dbReference type="ARBA" id="ARBA00012745"/>
    </source>
</evidence>
<evidence type="ECO:0000256" key="10">
    <source>
        <dbReference type="ARBA" id="ARBA00023098"/>
    </source>
</evidence>
<dbReference type="NCBIfam" id="TIGR00325">
    <property type="entry name" value="lpxC"/>
    <property type="match status" value="1"/>
</dbReference>
<dbReference type="Pfam" id="PF03331">
    <property type="entry name" value="LpxC"/>
    <property type="match status" value="1"/>
</dbReference>
<dbReference type="Gene3D" id="3.30.230.20">
    <property type="entry name" value="lpxc deacetylase, domain 1"/>
    <property type="match status" value="1"/>
</dbReference>
<keyword evidence="7 12" id="KW-0479">Metal-binding</keyword>
<dbReference type="Proteomes" id="UP000298602">
    <property type="component" value="Chromosome"/>
</dbReference>
<protein>
    <recommendedName>
        <fullName evidence="4 12">UDP-3-O-acyl-N-acetylglucosamine deacetylase</fullName>
        <shortName evidence="12">UDP-3-O-acyl-GlcNAc deacetylase</shortName>
        <ecNumber evidence="4 12">3.5.1.108</ecNumber>
    </recommendedName>
    <alternativeName>
        <fullName evidence="12">UDP-3-O-[R-3-hydroxymyristoyl]-N-acetylglucosamine deacetylase</fullName>
    </alternativeName>
</protein>
<keyword evidence="14" id="KW-1185">Reference proteome</keyword>
<reference evidence="13 14" key="2">
    <citation type="submission" date="2019-05" db="EMBL/GenBank/DDBJ databases">
        <authorList>
            <person name="Suflita J.M."/>
            <person name="Marks C.R."/>
        </authorList>
    </citation>
    <scope>NUCLEOTIDE SEQUENCE [LARGE SCALE GENOMIC DNA]</scope>
    <source>
        <strain evidence="13 14">ALDC</strain>
    </source>
</reference>
<evidence type="ECO:0000256" key="6">
    <source>
        <dbReference type="ARBA" id="ARBA00022556"/>
    </source>
</evidence>
<evidence type="ECO:0000256" key="8">
    <source>
        <dbReference type="ARBA" id="ARBA00022801"/>
    </source>
</evidence>
<dbReference type="EC" id="3.5.1.108" evidence="4 12"/>
<evidence type="ECO:0000256" key="11">
    <source>
        <dbReference type="ARBA" id="ARBA00024535"/>
    </source>
</evidence>
<dbReference type="UniPathway" id="UPA00359">
    <property type="reaction ID" value="UER00478"/>
</dbReference>
<evidence type="ECO:0000256" key="2">
    <source>
        <dbReference type="ARBA" id="ARBA00002923"/>
    </source>
</evidence>
<organism evidence="13 14">
    <name type="scientific">Desulfoglaeba alkanexedens ALDC</name>
    <dbReference type="NCBI Taxonomy" id="980445"/>
    <lineage>
        <taxon>Bacteria</taxon>
        <taxon>Pseudomonadati</taxon>
        <taxon>Thermodesulfobacteriota</taxon>
        <taxon>Syntrophobacteria</taxon>
        <taxon>Syntrophobacterales</taxon>
        <taxon>Syntrophobacteraceae</taxon>
        <taxon>Desulfoglaeba</taxon>
    </lineage>
</organism>
<proteinExistence type="inferred from homology"/>
<evidence type="ECO:0000256" key="5">
    <source>
        <dbReference type="ARBA" id="ARBA00022516"/>
    </source>
</evidence>
<dbReference type="PANTHER" id="PTHR33694">
    <property type="entry name" value="UDP-3-O-ACYL-N-ACETYLGLUCOSAMINE DEACETYLASE 1, MITOCHONDRIAL-RELATED"/>
    <property type="match status" value="1"/>
</dbReference>
<dbReference type="KEGG" id="dax:FDQ92_14025"/>
<keyword evidence="8 12" id="KW-0378">Hydrolase</keyword>
<dbReference type="InterPro" id="IPR004463">
    <property type="entry name" value="UDP-acyl_GlcNac_deAcase"/>
</dbReference>
<dbReference type="InterPro" id="IPR020568">
    <property type="entry name" value="Ribosomal_Su5_D2-typ_SF"/>
</dbReference>
<dbReference type="SUPFAM" id="SSF54211">
    <property type="entry name" value="Ribosomal protein S5 domain 2-like"/>
    <property type="match status" value="2"/>
</dbReference>
<feature type="binding site" evidence="12">
    <location>
        <position position="96"/>
    </location>
    <ligand>
        <name>Zn(2+)</name>
        <dbReference type="ChEBI" id="CHEBI:29105"/>
    </ligand>
</feature>
<evidence type="ECO:0000256" key="7">
    <source>
        <dbReference type="ARBA" id="ARBA00022723"/>
    </source>
</evidence>
<dbReference type="PANTHER" id="PTHR33694:SF1">
    <property type="entry name" value="UDP-3-O-ACYL-N-ACETYLGLUCOSAMINE DEACETYLASE 1, MITOCHONDRIAL-RELATED"/>
    <property type="match status" value="1"/>
</dbReference>
<evidence type="ECO:0000256" key="1">
    <source>
        <dbReference type="ARBA" id="ARBA00001947"/>
    </source>
</evidence>
<dbReference type="AlphaFoldDB" id="A0A4P8L5J6"/>
<comment type="pathway">
    <text evidence="3 12">Glycolipid biosynthesis; lipid IV(A) biosynthesis; lipid IV(A) from (3R)-3-hydroxytetradecanoyl-[acyl-carrier-protein] and UDP-N-acetyl-alpha-D-glucosamine: step 2/6.</text>
</comment>
<comment type="catalytic activity">
    <reaction evidence="11 12">
        <text>a UDP-3-O-[(3R)-3-hydroxyacyl]-N-acetyl-alpha-D-glucosamine + H2O = a UDP-3-O-[(3R)-3-hydroxyacyl]-alpha-D-glucosamine + acetate</text>
        <dbReference type="Rhea" id="RHEA:67816"/>
        <dbReference type="ChEBI" id="CHEBI:15377"/>
        <dbReference type="ChEBI" id="CHEBI:30089"/>
        <dbReference type="ChEBI" id="CHEBI:137740"/>
        <dbReference type="ChEBI" id="CHEBI:173225"/>
        <dbReference type="EC" id="3.5.1.108"/>
    </reaction>
</comment>
<evidence type="ECO:0000313" key="13">
    <source>
        <dbReference type="EMBL" id="QCQ23190.1"/>
    </source>
</evidence>
<name>A0A4P8L5J6_9BACT</name>
<dbReference type="GO" id="GO:0046872">
    <property type="term" value="F:metal ion binding"/>
    <property type="evidence" value="ECO:0007669"/>
    <property type="project" value="UniProtKB-KW"/>
</dbReference>
<feature type="binding site" evidence="12">
    <location>
        <position position="253"/>
    </location>
    <ligand>
        <name>Zn(2+)</name>
        <dbReference type="ChEBI" id="CHEBI:29105"/>
    </ligand>
</feature>
<keyword evidence="5 12" id="KW-0444">Lipid biosynthesis</keyword>
<evidence type="ECO:0000256" key="3">
    <source>
        <dbReference type="ARBA" id="ARBA00005002"/>
    </source>
</evidence>
<dbReference type="OrthoDB" id="9802746at2"/>
<keyword evidence="10 12" id="KW-0443">Lipid metabolism</keyword>
<dbReference type="HAMAP" id="MF_00388">
    <property type="entry name" value="LpxC"/>
    <property type="match status" value="1"/>
</dbReference>
<dbReference type="GO" id="GO:0103117">
    <property type="term" value="F:UDP-3-O-acyl-N-acetylglucosamine deacetylase activity"/>
    <property type="evidence" value="ECO:0007669"/>
    <property type="project" value="UniProtKB-UniRule"/>
</dbReference>
<dbReference type="GO" id="GO:0016020">
    <property type="term" value="C:membrane"/>
    <property type="evidence" value="ECO:0007669"/>
    <property type="project" value="GOC"/>
</dbReference>
<evidence type="ECO:0000313" key="14">
    <source>
        <dbReference type="Proteomes" id="UP000298602"/>
    </source>
</evidence>
<comment type="similarity">
    <text evidence="12">Belongs to the LpxC family.</text>
</comment>
<comment type="function">
    <text evidence="2 12">Catalyzes the hydrolysis of UDP-3-O-myristoyl-N-acetylglucosamine to form UDP-3-O-myristoylglucosamine and acetate, the committed step in lipid A biosynthesis.</text>
</comment>
<dbReference type="InterPro" id="IPR011334">
    <property type="entry name" value="UDP-acyl_GlcNac_deAcase_C"/>
</dbReference>
<dbReference type="InterPro" id="IPR015870">
    <property type="entry name" value="UDP-acyl_N-AcGlcN_deAcase_N"/>
</dbReference>
<dbReference type="GO" id="GO:0009245">
    <property type="term" value="P:lipid A biosynthetic process"/>
    <property type="evidence" value="ECO:0007669"/>
    <property type="project" value="UniProtKB-UniRule"/>
</dbReference>
<dbReference type="EMBL" id="CP040098">
    <property type="protein sequence ID" value="QCQ23190.1"/>
    <property type="molecule type" value="Genomic_DNA"/>
</dbReference>
<feature type="active site" description="Proton donor" evidence="12">
    <location>
        <position position="280"/>
    </location>
</feature>
<keyword evidence="9 12" id="KW-0862">Zinc</keyword>
<reference evidence="13 14" key="1">
    <citation type="submission" date="2019-05" db="EMBL/GenBank/DDBJ databases">
        <title>The Complete Genome Sequence of the n-alkane-degrading Desulfoglaeba alkanexedens ALDC reveals multiple alkylsuccinate synthase gene clusters.</title>
        <authorList>
            <person name="Callaghan A.V."/>
            <person name="Davidova I.A."/>
            <person name="Duncan K.E."/>
            <person name="Morris B."/>
            <person name="McInerney M.J."/>
        </authorList>
    </citation>
    <scope>NUCLEOTIDE SEQUENCE [LARGE SCALE GENOMIC DNA]</scope>
    <source>
        <strain evidence="13 14">ALDC</strain>
    </source>
</reference>